<sequence>MSEGKTTTDHATIRRWVEARGGRPARVKGTGNARDAGLLRVDFGPQEDRLEPISWDQFFETFERSKLAFLYQDEEESRFIKLIRRHH</sequence>
<keyword evidence="2" id="KW-1185">Reference proteome</keyword>
<accession>A0A212RQB5</accession>
<proteinExistence type="predicted"/>
<evidence type="ECO:0000313" key="2">
    <source>
        <dbReference type="Proteomes" id="UP000198418"/>
    </source>
</evidence>
<reference evidence="2" key="1">
    <citation type="submission" date="2017-06" db="EMBL/GenBank/DDBJ databases">
        <authorList>
            <person name="Varghese N."/>
            <person name="Submissions S."/>
        </authorList>
    </citation>
    <scope>NUCLEOTIDE SEQUENCE [LARGE SCALE GENOMIC DNA]</scope>
    <source>
        <strain evidence="2">DSM 137</strain>
    </source>
</reference>
<evidence type="ECO:0008006" key="3">
    <source>
        <dbReference type="Google" id="ProtNLM"/>
    </source>
</evidence>
<name>A0A212RQB5_RHOAC</name>
<evidence type="ECO:0000313" key="1">
    <source>
        <dbReference type="EMBL" id="SNB74763.1"/>
    </source>
</evidence>
<protein>
    <recommendedName>
        <fullName evidence="3">1,4-alpha-glucan branching enzyme</fullName>
    </recommendedName>
</protein>
<gene>
    <name evidence="1" type="ORF">SAMN06265338_106125</name>
</gene>
<dbReference type="AlphaFoldDB" id="A0A212RQB5"/>
<dbReference type="RefSeq" id="WP_088521137.1">
    <property type="nucleotide sequence ID" value="NZ_FYDG01000006.1"/>
</dbReference>
<dbReference type="Proteomes" id="UP000198418">
    <property type="component" value="Unassembled WGS sequence"/>
</dbReference>
<dbReference type="OrthoDB" id="9808866at2"/>
<organism evidence="1 2">
    <name type="scientific">Rhodoblastus acidophilus</name>
    <name type="common">Rhodopseudomonas acidophila</name>
    <dbReference type="NCBI Taxonomy" id="1074"/>
    <lineage>
        <taxon>Bacteria</taxon>
        <taxon>Pseudomonadati</taxon>
        <taxon>Pseudomonadota</taxon>
        <taxon>Alphaproteobacteria</taxon>
        <taxon>Hyphomicrobiales</taxon>
        <taxon>Rhodoblastaceae</taxon>
        <taxon>Rhodoblastus</taxon>
    </lineage>
</organism>
<dbReference type="EMBL" id="FYDG01000006">
    <property type="protein sequence ID" value="SNB74763.1"/>
    <property type="molecule type" value="Genomic_DNA"/>
</dbReference>